<feature type="coiled-coil region" evidence="1">
    <location>
        <begin position="145"/>
        <end position="186"/>
    </location>
</feature>
<evidence type="ECO:0000313" key="3">
    <source>
        <dbReference type="Proteomes" id="UP000324585"/>
    </source>
</evidence>
<dbReference type="Proteomes" id="UP000324585">
    <property type="component" value="Unassembled WGS sequence"/>
</dbReference>
<keyword evidence="3" id="KW-1185">Reference proteome</keyword>
<gene>
    <name evidence="2" type="ORF">FVE85_5970</name>
</gene>
<sequence>MPDARLDAARIAFHAAVEDALRNGLADHGAFFHAVWKSPQEQLSSDADMRSDKAQESRLRPDVLQRERTRMLRIQFEQLLRRNVLAQFERVSSEFDCEQTISANESARAHAATMDVLGGARVGIDDESSHALRSELDTATANAPVEALRAALEKERQLLDEERERASQAREQLDTYRAALEQTVRAAVSAVNDSAASRV</sequence>
<dbReference type="EMBL" id="VRMN01000001">
    <property type="protein sequence ID" value="KAA8498385.1"/>
    <property type="molecule type" value="Genomic_DNA"/>
</dbReference>
<accession>A0A5J4Z4Y4</accession>
<proteinExistence type="predicted"/>
<organism evidence="2 3">
    <name type="scientific">Porphyridium purpureum</name>
    <name type="common">Red alga</name>
    <name type="synonym">Porphyridium cruentum</name>
    <dbReference type="NCBI Taxonomy" id="35688"/>
    <lineage>
        <taxon>Eukaryota</taxon>
        <taxon>Rhodophyta</taxon>
        <taxon>Bangiophyceae</taxon>
        <taxon>Porphyridiales</taxon>
        <taxon>Porphyridiaceae</taxon>
        <taxon>Porphyridium</taxon>
    </lineage>
</organism>
<reference evidence="3" key="1">
    <citation type="journal article" date="2019" name="Nat. Commun.">
        <title>Expansion of phycobilisome linker gene families in mesophilic red algae.</title>
        <authorList>
            <person name="Lee J."/>
            <person name="Kim D."/>
            <person name="Bhattacharya D."/>
            <person name="Yoon H.S."/>
        </authorList>
    </citation>
    <scope>NUCLEOTIDE SEQUENCE [LARGE SCALE GENOMIC DNA]</scope>
    <source>
        <strain evidence="3">CCMP 1328</strain>
    </source>
</reference>
<dbReference type="AlphaFoldDB" id="A0A5J4Z4Y4"/>
<evidence type="ECO:0000256" key="1">
    <source>
        <dbReference type="SAM" id="Coils"/>
    </source>
</evidence>
<evidence type="ECO:0000313" key="2">
    <source>
        <dbReference type="EMBL" id="KAA8498385.1"/>
    </source>
</evidence>
<protein>
    <submittedName>
        <fullName evidence="2">Uncharacterized protein</fullName>
    </submittedName>
</protein>
<comment type="caution">
    <text evidence="2">The sequence shown here is derived from an EMBL/GenBank/DDBJ whole genome shotgun (WGS) entry which is preliminary data.</text>
</comment>
<keyword evidence="1" id="KW-0175">Coiled coil</keyword>
<name>A0A5J4Z4Y4_PORPP</name>